<reference evidence="2" key="5">
    <citation type="submission" date="2025-09" db="UniProtKB">
        <authorList>
            <consortium name="Ensembl"/>
        </authorList>
    </citation>
    <scope>IDENTIFICATION</scope>
</reference>
<protein>
    <submittedName>
        <fullName evidence="2">Testis expressed 48</fullName>
    </submittedName>
</protein>
<organism evidence="2 3">
    <name type="scientific">Homo sapiens</name>
    <name type="common">Human</name>
    <dbReference type="NCBI Taxonomy" id="9606"/>
    <lineage>
        <taxon>Eukaryota</taxon>
        <taxon>Metazoa</taxon>
        <taxon>Chordata</taxon>
        <taxon>Craniata</taxon>
        <taxon>Vertebrata</taxon>
        <taxon>Euteleostomi</taxon>
        <taxon>Mammalia</taxon>
        <taxon>Eutheria</taxon>
        <taxon>Euarchontoglires</taxon>
        <taxon>Primates</taxon>
        <taxon>Haplorrhini</taxon>
        <taxon>Catarrhini</taxon>
        <taxon>Hominidae</taxon>
        <taxon>Homo</taxon>
    </lineage>
</organism>
<evidence type="ECO:0000313" key="2">
    <source>
        <dbReference type="Ensembl" id="ENSP00000490169.1"/>
    </source>
</evidence>
<dbReference type="ExpressionAtlas" id="A0A1B0GUM3">
    <property type="expression patterns" value="baseline and differential"/>
</dbReference>
<keyword evidence="3" id="KW-1185">Reference proteome</keyword>
<reference evidence="2 3" key="1">
    <citation type="journal article" date="2001" name="Nature">
        <title>Initial sequencing and analysis of the human genome.</title>
        <authorList>
            <consortium name="International Human Genome Sequencing Consortium"/>
            <person name="Lander E.S."/>
            <person name="Linton L.M."/>
            <person name="Birren B."/>
            <person name="Nusbaum C."/>
            <person name="Zody M.C."/>
            <person name="Baldwin J."/>
            <person name="Devon K."/>
            <person name="Dewar K."/>
            <person name="Doyle M."/>
            <person name="FitzHugh W."/>
            <person name="Funke R."/>
            <person name="Gage D."/>
            <person name="Harris K."/>
            <person name="Heaford A."/>
            <person name="Howland J."/>
            <person name="Kann L."/>
            <person name="Lehoczky J."/>
            <person name="LeVine R."/>
            <person name="McEwan P."/>
            <person name="McKernan K."/>
            <person name="Meldrim J."/>
            <person name="Mesirov J.P."/>
            <person name="Miranda C."/>
            <person name="Morris W."/>
            <person name="Naylor J."/>
            <person name="Raymond C."/>
            <person name="Rosetti M."/>
            <person name="Santos R."/>
            <person name="Sheridan A."/>
            <person name="Sougnez C."/>
            <person name="Stange-Thomann N."/>
            <person name="Stojanovic N."/>
            <person name="Subramanian A."/>
            <person name="Wyman D."/>
            <person name="Rogers J."/>
            <person name="Sulston J."/>
            <person name="Ainscough R."/>
            <person name="Beck S."/>
            <person name="Bentley D."/>
            <person name="Burton J."/>
            <person name="Clee C."/>
            <person name="Carter N."/>
            <person name="Coulson A."/>
            <person name="Deadman R."/>
            <person name="Deloukas P."/>
            <person name="Dunham A."/>
            <person name="Dunham I."/>
            <person name="Durbin R."/>
            <person name="French L."/>
            <person name="Grafham D."/>
            <person name="Gregory S."/>
            <person name="Hubbard T."/>
            <person name="Humphray S."/>
            <person name="Hunt A."/>
            <person name="Jones M."/>
            <person name="Lloyd C."/>
            <person name="McMurray A."/>
            <person name="Matthews L."/>
            <person name="Mercer S."/>
            <person name="Milne S."/>
            <person name="Mullikin J.C."/>
            <person name="Mungall A."/>
            <person name="Plumb R."/>
            <person name="Ross M."/>
            <person name="Shownkeen R."/>
            <person name="Sims S."/>
            <person name="Waterston R.H."/>
            <person name="Wilson R.K."/>
            <person name="Hillier L.W."/>
            <person name="McPherson J.D."/>
            <person name="Marra M.A."/>
            <person name="Mardis E.R."/>
            <person name="Fulton L.A."/>
            <person name="Chinwalla A.T."/>
            <person name="Pepin K.H."/>
            <person name="Gish W.R."/>
            <person name="Chissoe S.L."/>
            <person name="Wendl M.C."/>
            <person name="Delehaunty K.D."/>
            <person name="Miner T.L."/>
            <person name="Delehaunty A."/>
            <person name="Kramer J.B."/>
            <person name="Cook L.L."/>
            <person name="Fulton R.S."/>
            <person name="Johnson D.L."/>
            <person name="Minx P.J."/>
            <person name="Clifton S.W."/>
            <person name="Hawkins T."/>
            <person name="Branscomb E."/>
            <person name="Predki P."/>
            <person name="Richardson P."/>
            <person name="Wenning S."/>
            <person name="Slezak T."/>
            <person name="Doggett N."/>
            <person name="Cheng J.F."/>
            <person name="Olsen A."/>
            <person name="Lucas S."/>
            <person name="Elkin C."/>
            <person name="Uberbacher E."/>
            <person name="Frazier M."/>
            <person name="Gibbs R.A."/>
            <person name="Muzny D.M."/>
            <person name="Scherer S.E."/>
            <person name="Bouck J.B."/>
            <person name="Sodergren E.J."/>
            <person name="Worley K.C."/>
            <person name="Rives C.M."/>
            <person name="Gorrell J.H."/>
            <person name="Metzker M.L."/>
            <person name="Naylor S.L."/>
            <person name="Kucherlapati R.S."/>
            <person name="Nelson D.L."/>
            <person name="Weinstock G.M."/>
            <person name="Sakaki Y."/>
            <person name="Fujiyama A."/>
            <person name="Hattori M."/>
            <person name="Yada T."/>
            <person name="Toyoda A."/>
            <person name="Itoh T."/>
            <person name="Kawagoe C."/>
            <person name="Watanabe H."/>
            <person name="Totoki Y."/>
            <person name="Taylor T."/>
            <person name="Weissenbach J."/>
            <person name="Heilig R."/>
            <person name="Saurin W."/>
            <person name="Artiguenave F."/>
            <person name="Brottier P."/>
            <person name="Bruls T."/>
            <person name="Pelletier E."/>
            <person name="Robert C."/>
            <person name="Wincker P."/>
            <person name="Smith D.R."/>
            <person name="Doucette-Stamm L."/>
            <person name="Rubenfield M."/>
            <person name="Weinstock K."/>
            <person name="Lee H.M."/>
            <person name="Dubois J."/>
            <person name="Rosenthal A."/>
            <person name="Platzer M."/>
            <person name="Nyakatura G."/>
            <person name="Taudien S."/>
            <person name="Rump A."/>
            <person name="Yang H."/>
            <person name="Yu J."/>
            <person name="Wang J."/>
            <person name="Huang G."/>
            <person name="Gu J."/>
            <person name="Hood L."/>
            <person name="Rowen L."/>
            <person name="Madan A."/>
            <person name="Qin S."/>
            <person name="Davis R.W."/>
            <person name="Federspiel N.A."/>
            <person name="Abola A.P."/>
            <person name="Proctor M.J."/>
            <person name="Myers R.M."/>
            <person name="Schmutz J."/>
            <person name="Dickson M."/>
            <person name="Grimwood J."/>
            <person name="Cox D.R."/>
            <person name="Olson M.V."/>
            <person name="Kaul R."/>
            <person name="Raymond C."/>
            <person name="Shimizu N."/>
            <person name="Kawasaki K."/>
            <person name="Minoshima S."/>
            <person name="Evans G.A."/>
            <person name="Athanasiou M."/>
            <person name="Schultz R."/>
            <person name="Roe B.A."/>
            <person name="Chen F."/>
            <person name="Pan H."/>
            <person name="Ramser J."/>
            <person name="Lehrach H."/>
            <person name="Reinhardt R."/>
            <person name="McCombie W.R."/>
            <person name="de la Bastide M."/>
            <person name="Dedhia N."/>
            <person name="Blocker H."/>
            <person name="Hornischer K."/>
            <person name="Nordsiek G."/>
            <person name="Agarwala R."/>
            <person name="Aravind L."/>
            <person name="Bailey J.A."/>
            <person name="Bateman A."/>
            <person name="Batzoglou S."/>
            <person name="Birney E."/>
            <person name="Bork P."/>
            <person name="Brown D.G."/>
            <person name="Burge C.B."/>
            <person name="Cerutti L."/>
            <person name="Chen H.C."/>
            <person name="Church D."/>
            <person name="Clamp M."/>
            <person name="Copley R.R."/>
            <person name="Doerks T."/>
            <person name="Eddy S.R."/>
            <person name="Eichler E.E."/>
            <person name="Furey T.S."/>
            <person name="Galagan J."/>
            <person name="Gilbert J.G."/>
            <person name="Harmon C."/>
            <person name="Hayashizaki Y."/>
            <person name="Haussler D."/>
            <person name="Hermjakob H."/>
            <person name="Hokamp K."/>
            <person name="Jang W."/>
            <person name="Johnson L.S."/>
            <person name="Jones T.A."/>
            <person name="Kasif S."/>
            <person name="Kaspryzk A."/>
            <person name="Kennedy S."/>
            <person name="Kent W.J."/>
            <person name="Kitts P."/>
            <person name="Koonin E.V."/>
            <person name="Korf I."/>
            <person name="Kulp D."/>
            <person name="Lancet D."/>
            <person name="Lowe T.M."/>
            <person name="McLysaght A."/>
            <person name="Mikkelsen T."/>
            <person name="Moran J.V."/>
            <person name="Mulder N."/>
            <person name="Pollara V.J."/>
            <person name="Ponting C.P."/>
            <person name="Schuler G."/>
            <person name="Schultz J."/>
            <person name="Slater G."/>
            <person name="Smit A.F."/>
            <person name="Stupka E."/>
            <person name="Szustakowski J."/>
            <person name="Thierry-Mieg D."/>
            <person name="Thierry-Mieg J."/>
            <person name="Wagner L."/>
            <person name="Wallis J."/>
            <person name="Wheeler R."/>
            <person name="Williams A."/>
            <person name="Wolf Y.I."/>
            <person name="Wolfe K.H."/>
            <person name="Yang S.P."/>
            <person name="Yeh R.F."/>
            <person name="Collins F."/>
            <person name="Guyer M.S."/>
            <person name="Peterson J."/>
            <person name="Felsenfeld A."/>
            <person name="Wetterstrand K.A."/>
            <person name="Patrinos A."/>
            <person name="Morgan M.J."/>
            <person name="de Jong P."/>
            <person name="Catanese J.J."/>
            <person name="Osoegawa K."/>
            <person name="Shizuya H."/>
            <person name="Choi S."/>
            <person name="Chen Y.J."/>
        </authorList>
    </citation>
    <scope>NUCLEOTIDE SEQUENCE [LARGE SCALE GENOMIC DNA]</scope>
</reference>
<reference evidence="2 3" key="3">
    <citation type="journal article" date="2004" name="Nature">
        <title>Finishing the euchromatic sequence of the human genome.</title>
        <authorList>
            <consortium name="International Human Genome Sequencing Consortium"/>
        </authorList>
    </citation>
    <scope>NUCLEOTIDE SEQUENCE [LARGE SCALE GENOMIC DNA]</scope>
</reference>
<dbReference type="Ensembl" id="ENST00000612244.5">
    <property type="protein sequence ID" value="ENSP00000490169.1"/>
    <property type="gene ID" value="ENSG00000230601.7"/>
</dbReference>
<dbReference type="EMBL" id="AL160275">
    <property type="status" value="NOT_ANNOTATED_CDS"/>
    <property type="molecule type" value="Genomic_DNA"/>
</dbReference>
<reference evidence="2" key="4">
    <citation type="submission" date="2025-08" db="UniProtKB">
        <authorList>
            <consortium name="Ensembl"/>
        </authorList>
    </citation>
    <scope>IDENTIFICATION</scope>
</reference>
<dbReference type="Bgee" id="ENSG00000230601">
    <property type="expression patterns" value="Expressed in kidney epithelium and 74 other cell types or tissues"/>
</dbReference>
<dbReference type="HGNC" id="HGNC:52393">
    <property type="gene designation" value="TEX48"/>
</dbReference>
<dbReference type="OpenTargets" id="ENSG00000230601"/>
<accession>A0A1B0GUM3</accession>
<dbReference type="OrthoDB" id="9801193at2759"/>
<dbReference type="Proteomes" id="UP000005640">
    <property type="component" value="Chromosome 9"/>
</dbReference>
<name>A0A1B0GUM3_HUMAN</name>
<gene>
    <name evidence="2" type="primary">TEX48</name>
</gene>
<reference evidence="2 3" key="2">
    <citation type="journal article" date="2004" name="Nature">
        <title>DNA sequence and analysis of human chromosome 9.</title>
        <authorList>
            <person name="Humphray S.J."/>
            <person name="Oliver K."/>
            <person name="Hunt A.R."/>
            <person name="Plumb R.W."/>
            <person name="Loveland J.E."/>
            <person name="Howe K.L."/>
            <person name="Andrews T.D."/>
            <person name="Searle S."/>
            <person name="Hunt S.E."/>
            <person name="Scott C.E."/>
            <person name="Jones M.C."/>
            <person name="Ainscough R."/>
            <person name="Almeida J.P."/>
            <person name="Ambrose K.D."/>
            <person name="Ashwell R.I."/>
            <person name="Babbage A.K."/>
            <person name="Babbage S."/>
            <person name="Bagguley C.L."/>
            <person name="Bailey J."/>
            <person name="Banerjee R."/>
            <person name="Barker D.J."/>
            <person name="Barlow K.F."/>
            <person name="Bates K."/>
            <person name="Beasley H."/>
            <person name="Beasley O."/>
            <person name="Bird C.P."/>
            <person name="Bray-Allen S."/>
            <person name="Brown A.J."/>
            <person name="Brown J.Y."/>
            <person name="Burford D."/>
            <person name="Burrill W."/>
            <person name="Burton J."/>
            <person name="Carder C."/>
            <person name="Carter N.P."/>
            <person name="Chapman J.C."/>
            <person name="Chen Y."/>
            <person name="Clarke G."/>
            <person name="Clark S.Y."/>
            <person name="Clee C.M."/>
            <person name="Clegg S."/>
            <person name="Collier R.E."/>
            <person name="Corby N."/>
            <person name="Crosier M."/>
            <person name="Cummings A.T."/>
            <person name="Davies J."/>
            <person name="Dhami P."/>
            <person name="Dunn M."/>
            <person name="Dutta I."/>
            <person name="Dyer L.W."/>
            <person name="Earthrowl M.E."/>
            <person name="Faulkner L."/>
            <person name="Fleming C.J."/>
            <person name="Frankish A."/>
            <person name="Frankland J.A."/>
            <person name="French L."/>
            <person name="Fricker D.G."/>
            <person name="Garner P."/>
            <person name="Garnett J."/>
            <person name="Ghori J."/>
            <person name="Gilbert J.G."/>
            <person name="Glison C."/>
            <person name="Grafham D.V."/>
            <person name="Gribble S."/>
            <person name="Griffiths C."/>
            <person name="Griffiths-Jones S."/>
            <person name="Grocock R."/>
            <person name="Guy J."/>
            <person name="Hall R.E."/>
            <person name="Hammond S."/>
            <person name="Harley J.L."/>
            <person name="Harrison E.S."/>
            <person name="Hart E.A."/>
            <person name="Heath P.D."/>
            <person name="Henderson C.D."/>
            <person name="Hopkins B.L."/>
            <person name="Howard P.J."/>
            <person name="Howden P.J."/>
            <person name="Huckle E."/>
            <person name="Johnson C."/>
            <person name="Johnson D."/>
            <person name="Joy A.A."/>
            <person name="Kay M."/>
            <person name="Keenan S."/>
            <person name="Kershaw J.K."/>
            <person name="Kimberley A.M."/>
            <person name="King A."/>
            <person name="Knights A."/>
            <person name="Laird G.K."/>
            <person name="Langford C."/>
            <person name="Lawlor S."/>
            <person name="Leongamornlert D.A."/>
            <person name="Leversha M."/>
            <person name="Lloyd C."/>
            <person name="Lloyd D.M."/>
            <person name="Lovell J."/>
            <person name="Martin S."/>
            <person name="Mashreghi-Mohammadi M."/>
            <person name="Matthews L."/>
            <person name="McLaren S."/>
            <person name="McLay K.E."/>
            <person name="McMurray A."/>
            <person name="Milne S."/>
            <person name="Nickerson T."/>
            <person name="Nisbett J."/>
            <person name="Nordsiek G."/>
            <person name="Pearce A.V."/>
            <person name="Peck A.I."/>
            <person name="Porter K.M."/>
            <person name="Pandian R."/>
            <person name="Pelan S."/>
            <person name="Phillimore B."/>
            <person name="Povey S."/>
            <person name="Ramsey Y."/>
            <person name="Rand V."/>
            <person name="Scharfe M."/>
            <person name="Sehra H.K."/>
            <person name="Shownkeen R."/>
            <person name="Sims S.K."/>
            <person name="Skuce C.D."/>
            <person name="Smith M."/>
            <person name="Steward C.A."/>
            <person name="Swarbreck D."/>
            <person name="Sycamore N."/>
            <person name="Tester J."/>
            <person name="Thorpe A."/>
            <person name="Tracey A."/>
            <person name="Tromans A."/>
            <person name="Thomas D.W."/>
            <person name="Wall M."/>
            <person name="Wallis J.M."/>
            <person name="West A.P."/>
            <person name="Whitehead S.L."/>
            <person name="Willey D.L."/>
            <person name="Williams S.A."/>
            <person name="Wilming L."/>
            <person name="Wray P.W."/>
            <person name="Young L."/>
            <person name="Ashurst J.L."/>
            <person name="Coulson A."/>
            <person name="Blocker H."/>
            <person name="Durbin R."/>
            <person name="Sulston J.E."/>
            <person name="Hubbard T."/>
            <person name="Jackson M.J."/>
            <person name="Bentley D.R."/>
            <person name="Beck S."/>
            <person name="Rogers J."/>
            <person name="Dunham I."/>
        </authorList>
    </citation>
    <scope>NUCLEOTIDE SEQUENCE [LARGE SCALE GENOMIC DNA]</scope>
</reference>
<dbReference type="GeneTree" id="ENSGT00520000058076"/>
<evidence type="ECO:0000256" key="1">
    <source>
        <dbReference type="SAM" id="MobiDB-lite"/>
    </source>
</evidence>
<dbReference type="VEuPathDB" id="HostDB:ENSG00000230601"/>
<proteinExistence type="predicted"/>
<evidence type="ECO:0000313" key="3">
    <source>
        <dbReference type="Proteomes" id="UP000005640"/>
    </source>
</evidence>
<sequence>MGTVRSPMPSMTPRFPVKPRSTSHRPKICCFRRMSLTDKIPSALTQSPICLREHP</sequence>
<dbReference type="AlphaFoldDB" id="A0A1B0GUM3"/>
<feature type="region of interest" description="Disordered" evidence="1">
    <location>
        <begin position="1"/>
        <end position="23"/>
    </location>
</feature>